<dbReference type="EMBL" id="JAEAOA010000663">
    <property type="protein sequence ID" value="KAK3585746.1"/>
    <property type="molecule type" value="Genomic_DNA"/>
</dbReference>
<dbReference type="AlphaFoldDB" id="A0AAE0S5M7"/>
<keyword evidence="3" id="KW-1185">Reference proteome</keyword>
<protein>
    <submittedName>
        <fullName evidence="2">Uncharacterized protein</fullName>
    </submittedName>
</protein>
<feature type="compositionally biased region" description="Basic and acidic residues" evidence="1">
    <location>
        <begin position="100"/>
        <end position="113"/>
    </location>
</feature>
<reference evidence="2" key="1">
    <citation type="journal article" date="2021" name="Genome Biol. Evol.">
        <title>A High-Quality Reference Genome for a Parasitic Bivalve with Doubly Uniparental Inheritance (Bivalvia: Unionida).</title>
        <authorList>
            <person name="Smith C.H."/>
        </authorList>
    </citation>
    <scope>NUCLEOTIDE SEQUENCE</scope>
    <source>
        <strain evidence="2">CHS0354</strain>
    </source>
</reference>
<feature type="compositionally biased region" description="Polar residues" evidence="1">
    <location>
        <begin position="89"/>
        <end position="98"/>
    </location>
</feature>
<accession>A0AAE0S5M7</accession>
<reference evidence="2" key="2">
    <citation type="journal article" date="2021" name="Genome Biol. Evol.">
        <title>Developing a high-quality reference genome for a parasitic bivalve with doubly uniparental inheritance (Bivalvia: Unionida).</title>
        <authorList>
            <person name="Smith C.H."/>
        </authorList>
    </citation>
    <scope>NUCLEOTIDE SEQUENCE</scope>
    <source>
        <strain evidence="2">CHS0354</strain>
        <tissue evidence="2">Mantle</tissue>
    </source>
</reference>
<evidence type="ECO:0000256" key="1">
    <source>
        <dbReference type="SAM" id="MobiDB-lite"/>
    </source>
</evidence>
<comment type="caution">
    <text evidence="2">The sequence shown here is derived from an EMBL/GenBank/DDBJ whole genome shotgun (WGS) entry which is preliminary data.</text>
</comment>
<evidence type="ECO:0000313" key="3">
    <source>
        <dbReference type="Proteomes" id="UP001195483"/>
    </source>
</evidence>
<feature type="region of interest" description="Disordered" evidence="1">
    <location>
        <begin position="75"/>
        <end position="113"/>
    </location>
</feature>
<reference evidence="2" key="3">
    <citation type="submission" date="2023-05" db="EMBL/GenBank/DDBJ databases">
        <authorList>
            <person name="Smith C.H."/>
        </authorList>
    </citation>
    <scope>NUCLEOTIDE SEQUENCE</scope>
    <source>
        <strain evidence="2">CHS0354</strain>
        <tissue evidence="2">Mantle</tissue>
    </source>
</reference>
<sequence>MRIIHVIGSLGVGPEMPDQSNPCLDVYVAVGIWMCRLLTGGCGSAVPGFGQSTFFSCVSQTFLLKSCSTGIDLTASSSSISSDTHPAVSKNTGSSIGFSTHEKQNVDRIPKRG</sequence>
<dbReference type="Proteomes" id="UP001195483">
    <property type="component" value="Unassembled WGS sequence"/>
</dbReference>
<organism evidence="2 3">
    <name type="scientific">Potamilus streckersoni</name>
    <dbReference type="NCBI Taxonomy" id="2493646"/>
    <lineage>
        <taxon>Eukaryota</taxon>
        <taxon>Metazoa</taxon>
        <taxon>Spiralia</taxon>
        <taxon>Lophotrochozoa</taxon>
        <taxon>Mollusca</taxon>
        <taxon>Bivalvia</taxon>
        <taxon>Autobranchia</taxon>
        <taxon>Heteroconchia</taxon>
        <taxon>Palaeoheterodonta</taxon>
        <taxon>Unionida</taxon>
        <taxon>Unionoidea</taxon>
        <taxon>Unionidae</taxon>
        <taxon>Ambleminae</taxon>
        <taxon>Lampsilini</taxon>
        <taxon>Potamilus</taxon>
    </lineage>
</organism>
<gene>
    <name evidence="2" type="ORF">CHS0354_010504</name>
</gene>
<name>A0AAE0S5M7_9BIVA</name>
<evidence type="ECO:0000313" key="2">
    <source>
        <dbReference type="EMBL" id="KAK3585746.1"/>
    </source>
</evidence>
<proteinExistence type="predicted"/>